<comment type="caution">
    <text evidence="2">The sequence shown here is derived from an EMBL/GenBank/DDBJ whole genome shotgun (WGS) entry which is preliminary data.</text>
</comment>
<protein>
    <recommendedName>
        <fullName evidence="3">Energy-coupling factor transport system substrate-specific component</fullName>
    </recommendedName>
</protein>
<name>A0A0W8G2R2_9ZZZZ</name>
<evidence type="ECO:0008006" key="3">
    <source>
        <dbReference type="Google" id="ProtNLM"/>
    </source>
</evidence>
<keyword evidence="1" id="KW-0472">Membrane</keyword>
<evidence type="ECO:0000313" key="2">
    <source>
        <dbReference type="EMBL" id="KUG26819.1"/>
    </source>
</evidence>
<sequence length="188" mass="20473">MVNTAVFAAVWGLMEISIGTFLHASKIPFRGAIMSLAAILILVSARSVLNYKGSLIMLGIVTATFRLFLGVGFNITPFVAILIESLIAEIILNRVGFNRITSVITGAAIMMYTLLHGLIMQAVFLGIDIYKVYYELVLSFTNKIGLSENVVIIALLTVPVIHLIFGAVSASFGYSVGRQIQKLMENEK</sequence>
<dbReference type="AlphaFoldDB" id="A0A0W8G2R2"/>
<feature type="transmembrane region" description="Helical" evidence="1">
    <location>
        <begin position="6"/>
        <end position="24"/>
    </location>
</feature>
<evidence type="ECO:0000256" key="1">
    <source>
        <dbReference type="SAM" id="Phobius"/>
    </source>
</evidence>
<keyword evidence="1" id="KW-0812">Transmembrane</keyword>
<feature type="transmembrane region" description="Helical" evidence="1">
    <location>
        <begin position="55"/>
        <end position="83"/>
    </location>
</feature>
<accession>A0A0W8G2R2</accession>
<reference evidence="2" key="1">
    <citation type="journal article" date="2015" name="Proc. Natl. Acad. Sci. U.S.A.">
        <title>Networks of energetic and metabolic interactions define dynamics in microbial communities.</title>
        <authorList>
            <person name="Embree M."/>
            <person name="Liu J.K."/>
            <person name="Al-Bassam M.M."/>
            <person name="Zengler K."/>
        </authorList>
    </citation>
    <scope>NUCLEOTIDE SEQUENCE</scope>
</reference>
<feature type="transmembrane region" description="Helical" evidence="1">
    <location>
        <begin position="31"/>
        <end position="49"/>
    </location>
</feature>
<feature type="transmembrane region" description="Helical" evidence="1">
    <location>
        <begin position="150"/>
        <end position="174"/>
    </location>
</feature>
<proteinExistence type="predicted"/>
<dbReference type="EMBL" id="LNQE01000400">
    <property type="protein sequence ID" value="KUG26819.1"/>
    <property type="molecule type" value="Genomic_DNA"/>
</dbReference>
<feature type="transmembrane region" description="Helical" evidence="1">
    <location>
        <begin position="103"/>
        <end position="130"/>
    </location>
</feature>
<keyword evidence="1" id="KW-1133">Transmembrane helix</keyword>
<organism evidence="2">
    <name type="scientific">hydrocarbon metagenome</name>
    <dbReference type="NCBI Taxonomy" id="938273"/>
    <lineage>
        <taxon>unclassified sequences</taxon>
        <taxon>metagenomes</taxon>
        <taxon>ecological metagenomes</taxon>
    </lineage>
</organism>
<gene>
    <name evidence="2" type="ORF">ASZ90_003335</name>
</gene>